<evidence type="ECO:0000313" key="1">
    <source>
        <dbReference type="EMBL" id="UOR12031.1"/>
    </source>
</evidence>
<dbReference type="Proteomes" id="UP000830326">
    <property type="component" value="Chromosome"/>
</dbReference>
<name>A0ABY4HBU9_9BACI</name>
<evidence type="ECO:0000313" key="2">
    <source>
        <dbReference type="Proteomes" id="UP000830326"/>
    </source>
</evidence>
<protein>
    <submittedName>
        <fullName evidence="1">Uncharacterized protein</fullName>
    </submittedName>
</protein>
<dbReference type="EMBL" id="CP095075">
    <property type="protein sequence ID" value="UOR12031.1"/>
    <property type="molecule type" value="Genomic_DNA"/>
</dbReference>
<reference evidence="1" key="1">
    <citation type="submission" date="2022-04" db="EMBL/GenBank/DDBJ databases">
        <title>Halobacillus sp. isolated from saltern.</title>
        <authorList>
            <person name="Won M."/>
            <person name="Lee C.-M."/>
            <person name="Woen H.-Y."/>
            <person name="Kwon S.-W."/>
        </authorList>
    </citation>
    <scope>NUCLEOTIDE SEQUENCE</scope>
    <source>
        <strain evidence="1">SSHM10-5</strain>
    </source>
</reference>
<accession>A0ABY4HBU9</accession>
<proteinExistence type="predicted"/>
<dbReference type="RefSeq" id="WP_245032534.1">
    <property type="nucleotide sequence ID" value="NZ_CP095075.1"/>
</dbReference>
<gene>
    <name evidence="1" type="ORF">MUO15_00340</name>
</gene>
<organism evidence="1 2">
    <name type="scientific">Halobacillus amylolyticus</name>
    <dbReference type="NCBI Taxonomy" id="2932259"/>
    <lineage>
        <taxon>Bacteria</taxon>
        <taxon>Bacillati</taxon>
        <taxon>Bacillota</taxon>
        <taxon>Bacilli</taxon>
        <taxon>Bacillales</taxon>
        <taxon>Bacillaceae</taxon>
        <taxon>Halobacillus</taxon>
    </lineage>
</organism>
<sequence>MMKTEVLRKETKKVDAVTSSWDILKSAKELEKRIDITLGSKSRKKDPQSSQKHEQFLSELQEMEKFLAHSN</sequence>
<keyword evidence="2" id="KW-1185">Reference proteome</keyword>